<reference evidence="4 5" key="1">
    <citation type="submission" date="2023-09" db="EMBL/GenBank/DDBJ databases">
        <authorList>
            <person name="Rey-Velasco X."/>
        </authorList>
    </citation>
    <scope>NUCLEOTIDE SEQUENCE [LARGE SCALE GENOMIC DNA]</scope>
    <source>
        <strain evidence="4 5">F394</strain>
    </source>
</reference>
<dbReference type="SUPFAM" id="SSF52540">
    <property type="entry name" value="P-loop containing nucleoside triphosphate hydrolases"/>
    <property type="match status" value="1"/>
</dbReference>
<dbReference type="Pfam" id="PF01656">
    <property type="entry name" value="CbiA"/>
    <property type="match status" value="1"/>
</dbReference>
<comment type="caution">
    <text evidence="4">The sequence shown here is derived from an EMBL/GenBank/DDBJ whole genome shotgun (WGS) entry which is preliminary data.</text>
</comment>
<gene>
    <name evidence="4" type="ORF">RM540_06400</name>
</gene>
<dbReference type="PANTHER" id="PTHR43384:SF4">
    <property type="entry name" value="CELLULOSE BIOSYNTHESIS PROTEIN BCSQ-RELATED"/>
    <property type="match status" value="1"/>
</dbReference>
<dbReference type="PANTHER" id="PTHR43384">
    <property type="entry name" value="SEPTUM SITE-DETERMINING PROTEIN MIND HOMOLOG, CHLOROPLASTIC-RELATED"/>
    <property type="match status" value="1"/>
</dbReference>
<keyword evidence="2" id="KW-0067">ATP-binding</keyword>
<evidence type="ECO:0000259" key="3">
    <source>
        <dbReference type="Pfam" id="PF01656"/>
    </source>
</evidence>
<evidence type="ECO:0000313" key="5">
    <source>
        <dbReference type="Proteomes" id="UP001267426"/>
    </source>
</evidence>
<accession>A0ABU3BQ16</accession>
<dbReference type="InterPro" id="IPR002586">
    <property type="entry name" value="CobQ/CobB/MinD/ParA_Nub-bd_dom"/>
</dbReference>
<evidence type="ECO:0000256" key="2">
    <source>
        <dbReference type="ARBA" id="ARBA00022840"/>
    </source>
</evidence>
<keyword evidence="1" id="KW-0547">Nucleotide-binding</keyword>
<evidence type="ECO:0000256" key="1">
    <source>
        <dbReference type="ARBA" id="ARBA00022741"/>
    </source>
</evidence>
<organism evidence="4 5">
    <name type="scientific">Rubrivirga litoralis</name>
    <dbReference type="NCBI Taxonomy" id="3075598"/>
    <lineage>
        <taxon>Bacteria</taxon>
        <taxon>Pseudomonadati</taxon>
        <taxon>Rhodothermota</taxon>
        <taxon>Rhodothermia</taxon>
        <taxon>Rhodothermales</taxon>
        <taxon>Rubricoccaceae</taxon>
        <taxon>Rubrivirga</taxon>
    </lineage>
</organism>
<feature type="domain" description="CobQ/CobB/MinD/ParA nucleotide binding" evidence="3">
    <location>
        <begin position="7"/>
        <end position="223"/>
    </location>
</feature>
<dbReference type="EMBL" id="JAVRHT010000011">
    <property type="protein sequence ID" value="MDT0631377.1"/>
    <property type="molecule type" value="Genomic_DNA"/>
</dbReference>
<name>A0ABU3BQ16_9BACT</name>
<dbReference type="Proteomes" id="UP001267426">
    <property type="component" value="Unassembled WGS sequence"/>
</dbReference>
<evidence type="ECO:0000313" key="4">
    <source>
        <dbReference type="EMBL" id="MDT0631377.1"/>
    </source>
</evidence>
<dbReference type="InterPro" id="IPR027417">
    <property type="entry name" value="P-loop_NTPase"/>
</dbReference>
<keyword evidence="5" id="KW-1185">Reference proteome</keyword>
<sequence length="256" mass="25995">MTSPLTLAVVSGKGGVGKSVLSVNLAETFAAAGRRTALVDADFGQSACPVLLNEAPPVTALDVAVGRAEPADALWTTDSGLTLFQAVRTPGEADGHEPALYDALDIGLDALCGDHDVVLIDAPAGTGPAVRWALDRAGAGLLVLVGEPTAVADAYGLAKLVWSADPDFPLGAAVNFADTESEAENVAARFAAVTRPFLGVAPAYLGWVPYAVAVRRSVQRQRPAVHEPGATRLAFDALAAAAARGPAAWAGAPAVL</sequence>
<proteinExistence type="predicted"/>
<dbReference type="RefSeq" id="WP_311662720.1">
    <property type="nucleotide sequence ID" value="NZ_JAVRHT010000011.1"/>
</dbReference>
<protein>
    <submittedName>
        <fullName evidence="4">P-loop NTPase</fullName>
    </submittedName>
</protein>
<dbReference type="Gene3D" id="3.40.50.300">
    <property type="entry name" value="P-loop containing nucleotide triphosphate hydrolases"/>
    <property type="match status" value="1"/>
</dbReference>
<dbReference type="InterPro" id="IPR050625">
    <property type="entry name" value="ParA/MinD_ATPase"/>
</dbReference>